<evidence type="ECO:0000256" key="3">
    <source>
        <dbReference type="ARBA" id="ARBA00012513"/>
    </source>
</evidence>
<dbReference type="Pfam" id="PF00069">
    <property type="entry name" value="Pkinase"/>
    <property type="match status" value="1"/>
</dbReference>
<evidence type="ECO:0000256" key="8">
    <source>
        <dbReference type="ARBA" id="ARBA00022842"/>
    </source>
</evidence>
<dbReference type="InterPro" id="IPR051931">
    <property type="entry name" value="PAK3-like"/>
</dbReference>
<accession>A0ABD6E6S8</accession>
<keyword evidence="7 9" id="KW-0067">ATP-binding</keyword>
<dbReference type="PROSITE" id="PS00107">
    <property type="entry name" value="PROTEIN_KINASE_ATP"/>
    <property type="match status" value="1"/>
</dbReference>
<dbReference type="InterPro" id="IPR017441">
    <property type="entry name" value="Protein_kinase_ATP_BS"/>
</dbReference>
<dbReference type="InterPro" id="IPR011009">
    <property type="entry name" value="Kinase-like_dom_sf"/>
</dbReference>
<name>A0ABD6E6S8_9BILA</name>
<dbReference type="FunFam" id="3.30.200.20:FF:000705">
    <property type="entry name" value="Non-specific serine/threonine protein kinase"/>
    <property type="match status" value="1"/>
</dbReference>
<evidence type="ECO:0000256" key="4">
    <source>
        <dbReference type="ARBA" id="ARBA00022679"/>
    </source>
</evidence>
<dbReference type="PANTHER" id="PTHR45832">
    <property type="entry name" value="SERINE/THREONINE-PROTEIN KINASE SAMKA-RELATED-RELATED"/>
    <property type="match status" value="1"/>
</dbReference>
<feature type="compositionally biased region" description="Low complexity" evidence="10">
    <location>
        <begin position="14"/>
        <end position="25"/>
    </location>
</feature>
<evidence type="ECO:0000256" key="7">
    <source>
        <dbReference type="ARBA" id="ARBA00022840"/>
    </source>
</evidence>
<comment type="similarity">
    <text evidence="2">Belongs to the protein kinase superfamily. STE Ser/Thr protein kinase family. STE20 subfamily.</text>
</comment>
<dbReference type="EC" id="2.7.11.1" evidence="3"/>
<evidence type="ECO:0000256" key="5">
    <source>
        <dbReference type="ARBA" id="ARBA00022723"/>
    </source>
</evidence>
<evidence type="ECO:0000256" key="10">
    <source>
        <dbReference type="SAM" id="MobiDB-lite"/>
    </source>
</evidence>
<keyword evidence="5" id="KW-0479">Metal-binding</keyword>
<evidence type="ECO:0000256" key="6">
    <source>
        <dbReference type="ARBA" id="ARBA00022741"/>
    </source>
</evidence>
<dbReference type="GO" id="GO:0046872">
    <property type="term" value="F:metal ion binding"/>
    <property type="evidence" value="ECO:0007669"/>
    <property type="project" value="UniProtKB-KW"/>
</dbReference>
<feature type="domain" description="Protein kinase" evidence="11">
    <location>
        <begin position="184"/>
        <end position="435"/>
    </location>
</feature>
<organism evidence="12 13">
    <name type="scientific">Gnathostoma spinigerum</name>
    <dbReference type="NCBI Taxonomy" id="75299"/>
    <lineage>
        <taxon>Eukaryota</taxon>
        <taxon>Metazoa</taxon>
        <taxon>Ecdysozoa</taxon>
        <taxon>Nematoda</taxon>
        <taxon>Chromadorea</taxon>
        <taxon>Rhabditida</taxon>
        <taxon>Spirurina</taxon>
        <taxon>Gnathostomatomorpha</taxon>
        <taxon>Gnathostomatoidea</taxon>
        <taxon>Gnathostomatidae</taxon>
        <taxon>Gnathostoma</taxon>
    </lineage>
</organism>
<comment type="cofactor">
    <cofactor evidence="1">
        <name>Mg(2+)</name>
        <dbReference type="ChEBI" id="CHEBI:18420"/>
    </cofactor>
</comment>
<feature type="binding site" evidence="9">
    <location>
        <position position="213"/>
    </location>
    <ligand>
        <name>ATP</name>
        <dbReference type="ChEBI" id="CHEBI:30616"/>
    </ligand>
</feature>
<dbReference type="Proteomes" id="UP001608902">
    <property type="component" value="Unassembled WGS sequence"/>
</dbReference>
<comment type="caution">
    <text evidence="12">The sequence shown here is derived from an EMBL/GenBank/DDBJ whole genome shotgun (WGS) entry which is preliminary data.</text>
</comment>
<dbReference type="Gene3D" id="3.30.200.20">
    <property type="entry name" value="Phosphorylase Kinase, domain 1"/>
    <property type="match status" value="1"/>
</dbReference>
<dbReference type="SUPFAM" id="SSF56112">
    <property type="entry name" value="Protein kinase-like (PK-like)"/>
    <property type="match status" value="1"/>
</dbReference>
<dbReference type="AlphaFoldDB" id="A0ABD6E6S8"/>
<dbReference type="FunFam" id="1.10.510.10:FF:000768">
    <property type="entry name" value="Non-specific serine/threonine protein kinase"/>
    <property type="match status" value="1"/>
</dbReference>
<dbReference type="Gene3D" id="1.10.510.10">
    <property type="entry name" value="Transferase(Phosphotransferase) domain 1"/>
    <property type="match status" value="1"/>
</dbReference>
<sequence>MAGIKTVVRGDSGSVSSNDFPPSPSFSSVSSYIQFEDLKLKPNPHFFPPTTSRYLLLPPLSSALSSGRQLEFDARNSSVQETVVERKLQNMSLHSGKHKQFCRPCFSTDLFSGLDNDFQSNEPRRTALSGQACSIKNIRTSHGHNRSYEVTSPKNDQDRARLSDDEFRYALQTIVNQNDPSSDLNRSSQIGEGSTGVVMIAYQNSTGNRVAVKRMNIKKQQRRELLFNEILVMRNTDHPNIVKMYGSYLVADELWLIMEYMAGGSLTDIITQIRIDEIMIATVCKQCLLALEYLHSKGVVHRDIKSDSLLLSESGVVKLSDFGFCGRLSAEVPRRRSLVGTPYWMAPEVISRLPYGTEVDIWSFGIMLIEMVQGEPPYFDMQPVEAMKFLRDLPPPAINDSAKISEDMHSFLCRALVRDCSKRATASELLGHDFLRKASSPSIICRILNELRR</sequence>
<dbReference type="GO" id="GO:0005524">
    <property type="term" value="F:ATP binding"/>
    <property type="evidence" value="ECO:0007669"/>
    <property type="project" value="UniProtKB-UniRule"/>
</dbReference>
<dbReference type="EMBL" id="JBGFUD010000600">
    <property type="protein sequence ID" value="MFH4974866.1"/>
    <property type="molecule type" value="Genomic_DNA"/>
</dbReference>
<keyword evidence="8" id="KW-0460">Magnesium</keyword>
<protein>
    <recommendedName>
        <fullName evidence="3">non-specific serine/threonine protein kinase</fullName>
        <ecNumber evidence="3">2.7.11.1</ecNumber>
    </recommendedName>
</protein>
<keyword evidence="6 9" id="KW-0547">Nucleotide-binding</keyword>
<evidence type="ECO:0000313" key="13">
    <source>
        <dbReference type="Proteomes" id="UP001608902"/>
    </source>
</evidence>
<dbReference type="InterPro" id="IPR000719">
    <property type="entry name" value="Prot_kinase_dom"/>
</dbReference>
<gene>
    <name evidence="12" type="ORF">AB6A40_001575</name>
</gene>
<dbReference type="PANTHER" id="PTHR45832:SF8">
    <property type="entry name" value="PROTEIN KINASE DOMAIN-CONTAINING PROTEIN"/>
    <property type="match status" value="1"/>
</dbReference>
<evidence type="ECO:0000259" key="11">
    <source>
        <dbReference type="PROSITE" id="PS50011"/>
    </source>
</evidence>
<feature type="region of interest" description="Disordered" evidence="10">
    <location>
        <begin position="1"/>
        <end position="25"/>
    </location>
</feature>
<keyword evidence="13" id="KW-1185">Reference proteome</keyword>
<evidence type="ECO:0000313" key="12">
    <source>
        <dbReference type="EMBL" id="MFH4974866.1"/>
    </source>
</evidence>
<dbReference type="GO" id="GO:0004674">
    <property type="term" value="F:protein serine/threonine kinase activity"/>
    <property type="evidence" value="ECO:0007669"/>
    <property type="project" value="UniProtKB-EC"/>
</dbReference>
<evidence type="ECO:0000256" key="2">
    <source>
        <dbReference type="ARBA" id="ARBA00008874"/>
    </source>
</evidence>
<reference evidence="12 13" key="1">
    <citation type="submission" date="2024-08" db="EMBL/GenBank/DDBJ databases">
        <title>Gnathostoma spinigerum genome.</title>
        <authorList>
            <person name="Gonzalez-Bertolin B."/>
            <person name="Monzon S."/>
            <person name="Zaballos A."/>
            <person name="Jimenez P."/>
            <person name="Dekumyoy P."/>
            <person name="Varona S."/>
            <person name="Cuesta I."/>
            <person name="Sumanam S."/>
            <person name="Adisakwattana P."/>
            <person name="Gasser R.B."/>
            <person name="Hernandez-Gonzalez A."/>
            <person name="Young N.D."/>
            <person name="Perteguer M.J."/>
        </authorList>
    </citation>
    <scope>NUCLEOTIDE SEQUENCE [LARGE SCALE GENOMIC DNA]</scope>
    <source>
        <strain evidence="12">AL3</strain>
        <tissue evidence="12">Liver</tissue>
    </source>
</reference>
<evidence type="ECO:0000256" key="9">
    <source>
        <dbReference type="PROSITE-ProRule" id="PRU10141"/>
    </source>
</evidence>
<dbReference type="PROSITE" id="PS50011">
    <property type="entry name" value="PROTEIN_KINASE_DOM"/>
    <property type="match status" value="1"/>
</dbReference>
<evidence type="ECO:0000256" key="1">
    <source>
        <dbReference type="ARBA" id="ARBA00001946"/>
    </source>
</evidence>
<keyword evidence="4" id="KW-0808">Transferase</keyword>
<proteinExistence type="inferred from homology"/>